<accession>A0A8S5MAK6</accession>
<protein>
    <submittedName>
        <fullName evidence="1">Uncharacterized protein</fullName>
    </submittedName>
</protein>
<dbReference type="EMBL" id="BK014862">
    <property type="protein sequence ID" value="DAD79262.1"/>
    <property type="molecule type" value="Genomic_DNA"/>
</dbReference>
<reference evidence="1" key="1">
    <citation type="journal article" date="2021" name="Proc. Natl. Acad. Sci. U.S.A.">
        <title>A Catalog of Tens of Thousands of Viruses from Human Metagenomes Reveals Hidden Associations with Chronic Diseases.</title>
        <authorList>
            <person name="Tisza M.J."/>
            <person name="Buck C.B."/>
        </authorList>
    </citation>
    <scope>NUCLEOTIDE SEQUENCE</scope>
    <source>
        <strain evidence="1">CtRPH1</strain>
    </source>
</reference>
<sequence length="227" mass="24556">MGGRGSSFWRSADIAVSTVGADGTNIDLSGSPLHYGGSDPNLTGKARVTIEDFEGKRWKNKIEYSRFVDADGIVIEDNKGGKGSVKASFQARITADVMSHNHPRSGAEAGLLGGTFSTADLNNFARFNQTTYRATTAEGTYSISKLKGFDESGFTKYVAAENGKNYGAYKSTMAALKSAYQSGSMEYSDCVTASHKAFNAYLVAEHNSLRAGQKLYGYHYTLERRSK</sequence>
<evidence type="ECO:0000313" key="1">
    <source>
        <dbReference type="EMBL" id="DAD79262.1"/>
    </source>
</evidence>
<organism evidence="1">
    <name type="scientific">Myoviridae sp. ctRPH1</name>
    <dbReference type="NCBI Taxonomy" id="2826650"/>
    <lineage>
        <taxon>Viruses</taxon>
        <taxon>Duplodnaviria</taxon>
        <taxon>Heunggongvirae</taxon>
        <taxon>Uroviricota</taxon>
        <taxon>Caudoviricetes</taxon>
    </lineage>
</organism>
<proteinExistence type="predicted"/>
<name>A0A8S5MAK6_9CAUD</name>